<name>A0A2A7MDN6_9CLOT</name>
<dbReference type="GeneID" id="68876148"/>
<dbReference type="Proteomes" id="UP000220840">
    <property type="component" value="Unassembled WGS sequence"/>
</dbReference>
<keyword evidence="2" id="KW-1185">Reference proteome</keyword>
<protein>
    <submittedName>
        <fullName evidence="1">Uncharacterized protein</fullName>
    </submittedName>
</protein>
<proteinExistence type="predicted"/>
<sequence>MRDIFMYISEEEYYRVCEEIDDGQTINIYKSKNIEIDIKRSGKKIYKFIADYGECSLNECLEDMYLKKDKIII</sequence>
<organism evidence="1 2">
    <name type="scientific">Clostridium neonatale</name>
    <dbReference type="NCBI Taxonomy" id="137838"/>
    <lineage>
        <taxon>Bacteria</taxon>
        <taxon>Bacillati</taxon>
        <taxon>Bacillota</taxon>
        <taxon>Clostridia</taxon>
        <taxon>Eubacteriales</taxon>
        <taxon>Clostridiaceae</taxon>
        <taxon>Clostridium</taxon>
    </lineage>
</organism>
<dbReference type="STRING" id="137838.GCA_001458595_01127"/>
<reference evidence="1 2" key="1">
    <citation type="submission" date="2017-10" db="EMBL/GenBank/DDBJ databases">
        <title>Effective Description of Clostridium neonatale sp. nov. linked to necrotizing enterocolitis in neonates and a clarification of species assignable to the genus Clostridium (Prazmowski 1880) emend. Lawson and Rainey 2016.</title>
        <authorList>
            <person name="Bernard K."/>
            <person name="Burdz T."/>
            <person name="Wiebe D."/>
            <person name="Balcewich B."/>
            <person name="Alfa M."/>
            <person name="Bernier A.-M."/>
        </authorList>
    </citation>
    <scope>NUCLEOTIDE SEQUENCE [LARGE SCALE GENOMIC DNA]</scope>
    <source>
        <strain evidence="1 2">LCDC99A005</strain>
    </source>
</reference>
<evidence type="ECO:0000313" key="2">
    <source>
        <dbReference type="Proteomes" id="UP000220840"/>
    </source>
</evidence>
<dbReference type="AlphaFoldDB" id="A0A2A7MDN6"/>
<comment type="caution">
    <text evidence="1">The sequence shown here is derived from an EMBL/GenBank/DDBJ whole genome shotgun (WGS) entry which is preliminary data.</text>
</comment>
<dbReference type="EMBL" id="PDCJ01000002">
    <property type="protein sequence ID" value="PEG29854.1"/>
    <property type="molecule type" value="Genomic_DNA"/>
</dbReference>
<dbReference type="RefSeq" id="WP_098021068.1">
    <property type="nucleotide sequence ID" value="NZ_CAMRXB010000030.1"/>
</dbReference>
<evidence type="ECO:0000313" key="1">
    <source>
        <dbReference type="EMBL" id="PEG29854.1"/>
    </source>
</evidence>
<gene>
    <name evidence="1" type="ORF">CQ394_14485</name>
</gene>
<accession>A0A2A7MDN6</accession>